<keyword evidence="3" id="KW-0731">Sigma factor</keyword>
<dbReference type="InterPro" id="IPR013325">
    <property type="entry name" value="RNA_pol_sigma_r2"/>
</dbReference>
<dbReference type="Pfam" id="PF04542">
    <property type="entry name" value="Sigma70_r2"/>
    <property type="match status" value="1"/>
</dbReference>
<dbReference type="STRING" id="1477437.SAMN05444682_108154"/>
<comment type="similarity">
    <text evidence="1">Belongs to the sigma-70 factor family. ECF subfamily.</text>
</comment>
<feature type="domain" description="RNA polymerase sigma factor 70 region 4 type 2" evidence="6">
    <location>
        <begin position="124"/>
        <end position="174"/>
    </location>
</feature>
<keyword evidence="8" id="KW-1185">Reference proteome</keyword>
<evidence type="ECO:0000256" key="2">
    <source>
        <dbReference type="ARBA" id="ARBA00023015"/>
    </source>
</evidence>
<evidence type="ECO:0000259" key="6">
    <source>
        <dbReference type="Pfam" id="PF08281"/>
    </source>
</evidence>
<evidence type="ECO:0000313" key="8">
    <source>
        <dbReference type="Proteomes" id="UP000198670"/>
    </source>
</evidence>
<dbReference type="InterPro" id="IPR007627">
    <property type="entry name" value="RNA_pol_sigma70_r2"/>
</dbReference>
<sequence length="200" mass="23388">MVEHSQIDESNLVTQLQEGDRVAFRMVFERFYTRLCVFADRYVNDREASKDIVNEVFIKFWKASKQFQHIDHVLASLYLATKHTALNHQQAVVRSMKRNFIYQMDVGEEDTFYLAEITSTEMFNELHEAISKLPEKAGRIIRETYLEGKSNQEVADEMGISLQTLRNQKSRALAILRSRLSKDTFELLIAGAFVIHFFQR</sequence>
<dbReference type="NCBIfam" id="TIGR02937">
    <property type="entry name" value="sigma70-ECF"/>
    <property type="match status" value="1"/>
</dbReference>
<dbReference type="InterPro" id="IPR039425">
    <property type="entry name" value="RNA_pol_sigma-70-like"/>
</dbReference>
<dbReference type="GO" id="GO:0006352">
    <property type="term" value="P:DNA-templated transcription initiation"/>
    <property type="evidence" value="ECO:0007669"/>
    <property type="project" value="InterPro"/>
</dbReference>
<name>A0A1I3PSJ9_9SPHI</name>
<dbReference type="RefSeq" id="WP_177195186.1">
    <property type="nucleotide sequence ID" value="NZ_FOQO01000008.1"/>
</dbReference>
<protein>
    <submittedName>
        <fullName evidence="7">RNA polymerase sigma-70 factor, ECF subfamily</fullName>
    </submittedName>
</protein>
<keyword evidence="4" id="KW-0804">Transcription</keyword>
<dbReference type="InterPro" id="IPR014284">
    <property type="entry name" value="RNA_pol_sigma-70_dom"/>
</dbReference>
<reference evidence="7 8" key="1">
    <citation type="submission" date="2016-10" db="EMBL/GenBank/DDBJ databases">
        <authorList>
            <person name="de Groot N.N."/>
        </authorList>
    </citation>
    <scope>NUCLEOTIDE SEQUENCE [LARGE SCALE GENOMIC DNA]</scope>
    <source>
        <strain evidence="7 8">RK1</strain>
    </source>
</reference>
<dbReference type="InterPro" id="IPR013249">
    <property type="entry name" value="RNA_pol_sigma70_r4_t2"/>
</dbReference>
<dbReference type="InterPro" id="IPR036388">
    <property type="entry name" value="WH-like_DNA-bd_sf"/>
</dbReference>
<dbReference type="AlphaFoldDB" id="A0A1I3PSJ9"/>
<evidence type="ECO:0000256" key="4">
    <source>
        <dbReference type="ARBA" id="ARBA00023163"/>
    </source>
</evidence>
<evidence type="ECO:0000313" key="7">
    <source>
        <dbReference type="EMBL" id="SFJ24744.1"/>
    </source>
</evidence>
<dbReference type="GO" id="GO:0003677">
    <property type="term" value="F:DNA binding"/>
    <property type="evidence" value="ECO:0007669"/>
    <property type="project" value="InterPro"/>
</dbReference>
<dbReference type="SUPFAM" id="SSF88659">
    <property type="entry name" value="Sigma3 and sigma4 domains of RNA polymerase sigma factors"/>
    <property type="match status" value="1"/>
</dbReference>
<keyword evidence="2" id="KW-0805">Transcription regulation</keyword>
<organism evidence="7 8">
    <name type="scientific">Parapedobacter indicus</name>
    <dbReference type="NCBI Taxonomy" id="1477437"/>
    <lineage>
        <taxon>Bacteria</taxon>
        <taxon>Pseudomonadati</taxon>
        <taxon>Bacteroidota</taxon>
        <taxon>Sphingobacteriia</taxon>
        <taxon>Sphingobacteriales</taxon>
        <taxon>Sphingobacteriaceae</taxon>
        <taxon>Parapedobacter</taxon>
    </lineage>
</organism>
<dbReference type="Gene3D" id="1.10.10.10">
    <property type="entry name" value="Winged helix-like DNA-binding domain superfamily/Winged helix DNA-binding domain"/>
    <property type="match status" value="1"/>
</dbReference>
<evidence type="ECO:0000259" key="5">
    <source>
        <dbReference type="Pfam" id="PF04542"/>
    </source>
</evidence>
<dbReference type="Pfam" id="PF08281">
    <property type="entry name" value="Sigma70_r4_2"/>
    <property type="match status" value="1"/>
</dbReference>
<dbReference type="InterPro" id="IPR013324">
    <property type="entry name" value="RNA_pol_sigma_r3/r4-like"/>
</dbReference>
<evidence type="ECO:0000256" key="3">
    <source>
        <dbReference type="ARBA" id="ARBA00023082"/>
    </source>
</evidence>
<feature type="domain" description="RNA polymerase sigma-70 region 2" evidence="5">
    <location>
        <begin position="28"/>
        <end position="84"/>
    </location>
</feature>
<evidence type="ECO:0000256" key="1">
    <source>
        <dbReference type="ARBA" id="ARBA00010641"/>
    </source>
</evidence>
<gene>
    <name evidence="7" type="ORF">SAMN05444682_108154</name>
</gene>
<dbReference type="SUPFAM" id="SSF88946">
    <property type="entry name" value="Sigma2 domain of RNA polymerase sigma factors"/>
    <property type="match status" value="1"/>
</dbReference>
<accession>A0A1I3PSJ9</accession>
<proteinExistence type="inferred from homology"/>
<dbReference type="PANTHER" id="PTHR43133">
    <property type="entry name" value="RNA POLYMERASE ECF-TYPE SIGMA FACTO"/>
    <property type="match status" value="1"/>
</dbReference>
<dbReference type="GO" id="GO:0016987">
    <property type="term" value="F:sigma factor activity"/>
    <property type="evidence" value="ECO:0007669"/>
    <property type="project" value="UniProtKB-KW"/>
</dbReference>
<dbReference type="Gene3D" id="1.10.1740.10">
    <property type="match status" value="1"/>
</dbReference>
<dbReference type="EMBL" id="FOQO01000008">
    <property type="protein sequence ID" value="SFJ24744.1"/>
    <property type="molecule type" value="Genomic_DNA"/>
</dbReference>
<dbReference type="PANTHER" id="PTHR43133:SF46">
    <property type="entry name" value="RNA POLYMERASE SIGMA-70 FACTOR ECF SUBFAMILY"/>
    <property type="match status" value="1"/>
</dbReference>
<dbReference type="CDD" id="cd06171">
    <property type="entry name" value="Sigma70_r4"/>
    <property type="match status" value="1"/>
</dbReference>
<dbReference type="Proteomes" id="UP000198670">
    <property type="component" value="Unassembled WGS sequence"/>
</dbReference>